<dbReference type="SUPFAM" id="SSF52047">
    <property type="entry name" value="RNI-like"/>
    <property type="match status" value="1"/>
</dbReference>
<dbReference type="Proteomes" id="UP000198287">
    <property type="component" value="Unassembled WGS sequence"/>
</dbReference>
<evidence type="ECO:0000313" key="2">
    <source>
        <dbReference type="Proteomes" id="UP000198287"/>
    </source>
</evidence>
<keyword evidence="2" id="KW-1185">Reference proteome</keyword>
<dbReference type="EMBL" id="LNIX01000018">
    <property type="protein sequence ID" value="OXA45224.1"/>
    <property type="molecule type" value="Genomic_DNA"/>
</dbReference>
<reference evidence="1 2" key="1">
    <citation type="submission" date="2015-12" db="EMBL/GenBank/DDBJ databases">
        <title>The genome of Folsomia candida.</title>
        <authorList>
            <person name="Faddeeva A."/>
            <person name="Derks M.F."/>
            <person name="Anvar Y."/>
            <person name="Smit S."/>
            <person name="Van Straalen N."/>
            <person name="Roelofs D."/>
        </authorList>
    </citation>
    <scope>NUCLEOTIDE SEQUENCE [LARGE SCALE GENOMIC DNA]</scope>
    <source>
        <strain evidence="1 2">VU population</strain>
        <tissue evidence="1">Whole body</tissue>
    </source>
</reference>
<gene>
    <name evidence="1" type="ORF">Fcan01_20055</name>
</gene>
<dbReference type="AlphaFoldDB" id="A0A226DK43"/>
<name>A0A226DK43_FOLCA</name>
<dbReference type="OrthoDB" id="10257471at2759"/>
<comment type="caution">
    <text evidence="1">The sequence shown here is derived from an EMBL/GenBank/DDBJ whole genome shotgun (WGS) entry which is preliminary data.</text>
</comment>
<evidence type="ECO:0000313" key="1">
    <source>
        <dbReference type="EMBL" id="OXA45224.1"/>
    </source>
</evidence>
<evidence type="ECO:0008006" key="3">
    <source>
        <dbReference type="Google" id="ProtNLM"/>
    </source>
</evidence>
<sequence length="533" mass="60773">MEPNQYSHSPCSSNDFAMLAIIKAGDDEAAGGINEGNKTIHAPNPLLNPIVLDLVFDHLPVHELRNARLVCREWDNVGATVLGKRTFLMATKLFRYDGTKLSEPAFVADKLLRRLSISSGFNRFEFDPSVPTETRGEVITKAIAAVPRVARLTEELAVCLQHKSHMTALLKGIRKLKSTNLRSVSLCVNIVDSSWGKKSPVLKKLAVQRTLTSFTFEQQIDDDYAFTVRRSSYNPLTYQPFVQIWLDAAPNLTELRISANFYPNLEGCKSIKVFEFEFIDIPNMRFEAVNLTAVAGMLAHIKNSVVEVSLENSNKVVHYCQKEKLDLPVMPNLVTLFVADIYQVQDSLDEIRLPKLEHLTLDKFYEIEVLSLSTPHKNLSQRHRGIQSVDLMMRGIGECENFSETMVQLFPNVKRFDFTWFVGTIPLEEFSRFLEPFKAWNLEIASLQFRNVKKPASQTILAGLRNMATWQGEKTAKFYFDTDRVDFTAHFDDFIRYSGGFEIVKMRDDSWDNEFTKEMQAIFDARNAPISIK</sequence>
<proteinExistence type="predicted"/>
<accession>A0A226DK43</accession>
<protein>
    <recommendedName>
        <fullName evidence="3">F-box domain-containing protein</fullName>
    </recommendedName>
</protein>
<organism evidence="1 2">
    <name type="scientific">Folsomia candida</name>
    <name type="common">Springtail</name>
    <dbReference type="NCBI Taxonomy" id="158441"/>
    <lineage>
        <taxon>Eukaryota</taxon>
        <taxon>Metazoa</taxon>
        <taxon>Ecdysozoa</taxon>
        <taxon>Arthropoda</taxon>
        <taxon>Hexapoda</taxon>
        <taxon>Collembola</taxon>
        <taxon>Entomobryomorpha</taxon>
        <taxon>Isotomoidea</taxon>
        <taxon>Isotomidae</taxon>
        <taxon>Proisotominae</taxon>
        <taxon>Folsomia</taxon>
    </lineage>
</organism>